<comment type="caution">
    <text evidence="1">The sequence shown here is derived from an EMBL/GenBank/DDBJ whole genome shotgun (WGS) entry which is preliminary data.</text>
</comment>
<gene>
    <name evidence="1" type="ORF">EMCG_02840</name>
</gene>
<evidence type="ECO:0000313" key="1">
    <source>
        <dbReference type="EMBL" id="KKZ62845.1"/>
    </source>
</evidence>
<evidence type="ECO:0000313" key="2">
    <source>
        <dbReference type="Proteomes" id="UP000034164"/>
    </source>
</evidence>
<reference evidence="2" key="1">
    <citation type="journal article" date="2015" name="PLoS Genet.">
        <title>The dynamic genome and transcriptome of the human fungal pathogen Blastomyces and close relative Emmonsia.</title>
        <authorList>
            <person name="Munoz J.F."/>
            <person name="Gauthier G.M."/>
            <person name="Desjardins C.A."/>
            <person name="Gallo J.E."/>
            <person name="Holder J."/>
            <person name="Sullivan T.D."/>
            <person name="Marty A.J."/>
            <person name="Carmen J.C."/>
            <person name="Chen Z."/>
            <person name="Ding L."/>
            <person name="Gujja S."/>
            <person name="Magrini V."/>
            <person name="Misas E."/>
            <person name="Mitreva M."/>
            <person name="Priest M."/>
            <person name="Saif S."/>
            <person name="Whiston E.A."/>
            <person name="Young S."/>
            <person name="Zeng Q."/>
            <person name="Goldman W.E."/>
            <person name="Mardis E.R."/>
            <person name="Taylor J.W."/>
            <person name="McEwen J.G."/>
            <person name="Clay O.K."/>
            <person name="Klein B.S."/>
            <person name="Cuomo C.A."/>
        </authorList>
    </citation>
    <scope>NUCLEOTIDE SEQUENCE [LARGE SCALE GENOMIC DNA]</scope>
    <source>
        <strain evidence="2">UAMH 3008</strain>
    </source>
</reference>
<dbReference type="AlphaFoldDB" id="A0A0G2HYF9"/>
<dbReference type="VEuPathDB" id="FungiDB:EMCG_02840"/>
<protein>
    <submittedName>
        <fullName evidence="1">Uncharacterized protein</fullName>
    </submittedName>
</protein>
<proteinExistence type="predicted"/>
<sequence length="70" mass="7632">MRGALGLRLPASGTPFYRVLDFMEGKQIVESVVGPMFHSPVYRALYQDCGGFNHDFVTQSAIPFHGVGGT</sequence>
<accession>A0A0G2HYF9</accession>
<dbReference type="Proteomes" id="UP000034164">
    <property type="component" value="Unassembled WGS sequence"/>
</dbReference>
<organism evidence="1 2">
    <name type="scientific">[Emmonsia] crescens</name>
    <dbReference type="NCBI Taxonomy" id="73230"/>
    <lineage>
        <taxon>Eukaryota</taxon>
        <taxon>Fungi</taxon>
        <taxon>Dikarya</taxon>
        <taxon>Ascomycota</taxon>
        <taxon>Pezizomycotina</taxon>
        <taxon>Eurotiomycetes</taxon>
        <taxon>Eurotiomycetidae</taxon>
        <taxon>Onygenales</taxon>
        <taxon>Ajellomycetaceae</taxon>
        <taxon>Emergomyces</taxon>
    </lineage>
</organism>
<name>A0A0G2HYF9_9EURO</name>
<dbReference type="EMBL" id="LCZI01001031">
    <property type="protein sequence ID" value="KKZ62845.1"/>
    <property type="molecule type" value="Genomic_DNA"/>
</dbReference>